<gene>
    <name evidence="2" type="ordered locus">MLP_35570</name>
</gene>
<dbReference type="Gene3D" id="1.25.40.10">
    <property type="entry name" value="Tetratricopeptide repeat domain"/>
    <property type="match status" value="1"/>
</dbReference>
<dbReference type="PANTHER" id="PTHR47691:SF3">
    <property type="entry name" value="HTH-TYPE TRANSCRIPTIONAL REGULATOR RV0890C-RELATED"/>
    <property type="match status" value="1"/>
</dbReference>
<dbReference type="HOGENOM" id="CLU_284959_0_0_11"/>
<dbReference type="InterPro" id="IPR035994">
    <property type="entry name" value="Nucleoside_phosphorylase_sf"/>
</dbReference>
<dbReference type="EMBL" id="AP012204">
    <property type="protein sequence ID" value="BAK36571.1"/>
    <property type="molecule type" value="Genomic_DNA"/>
</dbReference>
<dbReference type="GO" id="GO:0016887">
    <property type="term" value="F:ATP hydrolysis activity"/>
    <property type="evidence" value="ECO:0007669"/>
    <property type="project" value="InterPro"/>
</dbReference>
<dbReference type="InterPro" id="IPR011990">
    <property type="entry name" value="TPR-like_helical_dom_sf"/>
</dbReference>
<dbReference type="SUPFAM" id="SSF48452">
    <property type="entry name" value="TPR-like"/>
    <property type="match status" value="1"/>
</dbReference>
<dbReference type="Gene3D" id="3.40.50.1580">
    <property type="entry name" value="Nucleoside phosphorylase domain"/>
    <property type="match status" value="1"/>
</dbReference>
<dbReference type="eggNOG" id="COG3903">
    <property type="taxonomic scope" value="Bacteria"/>
</dbReference>
<dbReference type="InterPro" id="IPR049945">
    <property type="entry name" value="AAA_22"/>
</dbReference>
<feature type="domain" description="ORC1/DEAH AAA+ ATPase" evidence="1">
    <location>
        <begin position="398"/>
        <end position="485"/>
    </location>
</feature>
<dbReference type="RefSeq" id="WP_013864424.1">
    <property type="nucleotide sequence ID" value="NC_015635.1"/>
</dbReference>
<dbReference type="SUPFAM" id="SSF53167">
    <property type="entry name" value="Purine and uridine phosphorylases"/>
    <property type="match status" value="1"/>
</dbReference>
<dbReference type="AlphaFoldDB" id="F5XNC1"/>
<evidence type="ECO:0000313" key="3">
    <source>
        <dbReference type="Proteomes" id="UP000007947"/>
    </source>
</evidence>
<reference evidence="2 3" key="1">
    <citation type="submission" date="2011-05" db="EMBL/GenBank/DDBJ databases">
        <title>Whole genome sequence of Microlunatus phosphovorus NM-1.</title>
        <authorList>
            <person name="Hosoyama A."/>
            <person name="Sasaki K."/>
            <person name="Harada T."/>
            <person name="Igarashi R."/>
            <person name="Kawakoshi A."/>
            <person name="Sasagawa M."/>
            <person name="Fukada J."/>
            <person name="Nakamura S."/>
            <person name="Katano Y."/>
            <person name="Hanada S."/>
            <person name="Kamagata Y."/>
            <person name="Nakamura N."/>
            <person name="Yamazaki S."/>
            <person name="Fujita N."/>
        </authorList>
    </citation>
    <scope>NUCLEOTIDE SEQUENCE [LARGE SCALE GENOMIC DNA]</scope>
    <source>
        <strain evidence="3">ATCC 700054 / DSM 10555 / JCM 9379 / NBRC 101784 / NCIMB 13414 / VKM Ac-1990 / NM-1</strain>
    </source>
</reference>
<protein>
    <recommendedName>
        <fullName evidence="1">ORC1/DEAH AAA+ ATPase domain-containing protein</fullName>
    </recommendedName>
</protein>
<keyword evidence="3" id="KW-1185">Reference proteome</keyword>
<evidence type="ECO:0000313" key="2">
    <source>
        <dbReference type="EMBL" id="BAK36571.1"/>
    </source>
</evidence>
<dbReference type="eggNOG" id="COG0775">
    <property type="taxonomic scope" value="Bacteria"/>
</dbReference>
<accession>F5XNC1</accession>
<dbReference type="OrthoDB" id="3755432at2"/>
<sequence length="1088" mass="119759">MTARRAVQQPSVDVLYVAALDEDELEVAKAIAGGPFLGHPGVANWIEHDVDDATPYERGDFDLADGSSFSVAITSQLRMGAESASRTLATLIERLHPRCLAMSGVCAGRPGSAALGDVIVAETAYFAAEGKKVADGLRPDIRTQSMPVKWLLAAKRMRAAGLPSYAEPTSRDSEDWFLETLLRGSDPQDQPERGTYIGAHQWTRFVEELIAKGLIRRNAKHRPVLTPEGRRQAGARRYDNPDGPLNLPFAIRVGPVTSEPWVDASNPWEVVTTSGVRTVIGLEMEAASVAASAWALDVTNWVVAKGVMDHADGSKNDSYKGFAARASAEVVWGFLIDRRLKEPVSILSGTDDQAAFHSAGPKASDPVLPPSNLKRRGNSFVDRVTEQNECSGLLRDGSTRLITIFGPPGAGKTRLALEVGTNLREFFDDHVYVVDLSSVADPDLLFASITEVLKVDAGDPLIDALREVFRGVPSLLILENFERVGRAATRVSDLLAVAPELRIMVTSDAPLDLTTERRLEARRLAGGDGLELFLDRAQQEVDDPGIRQDIIELTESLMGLPLAIELVAARARTSSVAELRKLLRSPDFIRLENLMQDVPDRQRSLQRAIGWSFDLLEPAQQKVFLRLSVFEGSWTERAGAALVGDLVDSRLAIEWMQPLLDRRFVVRDEERASDRQPRYSIFFAMRDYGRHRLAQDVEHERRVRAMHADFYRDLVEGQGERMAGRDRRDALEELSLDHENIHAALRFFVETADRHSALRVATMLDGYWWSRNYAEGYAHLQTVLGLGQPAVGSEGAERLLWGKVCLAAGKLAIRQFDLEEASSLFTAAADAGRAEFDSGLLALSLERGALVDLELNRYEQAYAALTEAQTIYETLGGRTRAEGMADCEDGLGLVASERRDYAAADAHFERALGFYAEYSDPQLSAWVRSDQSQVAYLNGDPLMARVHAEYAQHVGRAYEDLGLLTWSANSLGHIAAFQGDLDAARNHFVESMTLAMLQGNLRPRLRALEGLAVVAARSQQDESALILLSAVDRERKHRGLPRAVSETQLIGSALASSRSRLSELEIKRAADIGMLTSLDQATELAREV</sequence>
<name>F5XNC1_MICPN</name>
<dbReference type="Gene3D" id="3.40.50.300">
    <property type="entry name" value="P-loop containing nucleotide triphosphate hydrolases"/>
    <property type="match status" value="1"/>
</dbReference>
<organism evidence="2 3">
    <name type="scientific">Microlunatus phosphovorus (strain ATCC 700054 / DSM 10555 / JCM 9379 / NBRC 101784 / NCIMB 13414 / VKM Ac-1990 / NM-1)</name>
    <dbReference type="NCBI Taxonomy" id="1032480"/>
    <lineage>
        <taxon>Bacteria</taxon>
        <taxon>Bacillati</taxon>
        <taxon>Actinomycetota</taxon>
        <taxon>Actinomycetes</taxon>
        <taxon>Propionibacteriales</taxon>
        <taxon>Propionibacteriaceae</taxon>
        <taxon>Microlunatus</taxon>
    </lineage>
</organism>
<dbReference type="KEGG" id="mph:MLP_35570"/>
<dbReference type="Proteomes" id="UP000007947">
    <property type="component" value="Chromosome"/>
</dbReference>
<dbReference type="GO" id="GO:0009116">
    <property type="term" value="P:nucleoside metabolic process"/>
    <property type="evidence" value="ECO:0007669"/>
    <property type="project" value="InterPro"/>
</dbReference>
<dbReference type="PANTHER" id="PTHR47691">
    <property type="entry name" value="REGULATOR-RELATED"/>
    <property type="match status" value="1"/>
</dbReference>
<dbReference type="Pfam" id="PF13401">
    <property type="entry name" value="AAA_22"/>
    <property type="match status" value="1"/>
</dbReference>
<evidence type="ECO:0000259" key="1">
    <source>
        <dbReference type="Pfam" id="PF13401"/>
    </source>
</evidence>
<dbReference type="InterPro" id="IPR027417">
    <property type="entry name" value="P-loop_NTPase"/>
</dbReference>
<dbReference type="SUPFAM" id="SSF52540">
    <property type="entry name" value="P-loop containing nucleoside triphosphate hydrolases"/>
    <property type="match status" value="1"/>
</dbReference>
<dbReference type="STRING" id="1032480.MLP_35570"/>
<proteinExistence type="predicted"/>